<comment type="caution">
    <text evidence="1">The sequence shown here is derived from an EMBL/GenBank/DDBJ whole genome shotgun (WGS) entry which is preliminary data.</text>
</comment>
<keyword evidence="2" id="KW-1185">Reference proteome</keyword>
<feature type="non-terminal residue" evidence="1">
    <location>
        <position position="1"/>
    </location>
</feature>
<name>A0ACA9SVB4_9GLOM</name>
<evidence type="ECO:0000313" key="2">
    <source>
        <dbReference type="Proteomes" id="UP000789920"/>
    </source>
</evidence>
<dbReference type="EMBL" id="CAJVQC010166824">
    <property type="protein sequence ID" value="CAG8849675.1"/>
    <property type="molecule type" value="Genomic_DNA"/>
</dbReference>
<proteinExistence type="predicted"/>
<evidence type="ECO:0000313" key="1">
    <source>
        <dbReference type="EMBL" id="CAG8849675.1"/>
    </source>
</evidence>
<protein>
    <submittedName>
        <fullName evidence="1">7432_t:CDS:1</fullName>
    </submittedName>
</protein>
<dbReference type="Proteomes" id="UP000789920">
    <property type="component" value="Unassembled WGS sequence"/>
</dbReference>
<accession>A0ACA9SVB4</accession>
<sequence>VDVWSPSDNPTQQSPEIFVFSPGSKVGNVNSNLPNNHIINDNDTPSFLLSPPTVISSIPSIDHPPCFPSIDVDNLYEHPNMHTDLTNNYSNMVSFQSLQYGTTTLHMSPATTTGTFDTPHISQITTPFSSPHNGTISPLCGTTPHQSPDVDDVDLGQFTNITSQSDKLLSMIPD</sequence>
<organism evidence="1 2">
    <name type="scientific">Racocetra persica</name>
    <dbReference type="NCBI Taxonomy" id="160502"/>
    <lineage>
        <taxon>Eukaryota</taxon>
        <taxon>Fungi</taxon>
        <taxon>Fungi incertae sedis</taxon>
        <taxon>Mucoromycota</taxon>
        <taxon>Glomeromycotina</taxon>
        <taxon>Glomeromycetes</taxon>
        <taxon>Diversisporales</taxon>
        <taxon>Gigasporaceae</taxon>
        <taxon>Racocetra</taxon>
    </lineage>
</organism>
<gene>
    <name evidence="1" type="ORF">RPERSI_LOCUS35715</name>
</gene>
<reference evidence="1" key="1">
    <citation type="submission" date="2021-06" db="EMBL/GenBank/DDBJ databases">
        <authorList>
            <person name="Kallberg Y."/>
            <person name="Tangrot J."/>
            <person name="Rosling A."/>
        </authorList>
    </citation>
    <scope>NUCLEOTIDE SEQUENCE</scope>
    <source>
        <strain evidence="1">MA461A</strain>
    </source>
</reference>